<dbReference type="InterPro" id="IPR022812">
    <property type="entry name" value="Dynamin"/>
</dbReference>
<dbReference type="GO" id="GO:0016559">
    <property type="term" value="P:peroxisome fission"/>
    <property type="evidence" value="ECO:0007669"/>
    <property type="project" value="TreeGrafter"/>
</dbReference>
<dbReference type="GO" id="GO:0005739">
    <property type="term" value="C:mitochondrion"/>
    <property type="evidence" value="ECO:0007669"/>
    <property type="project" value="TreeGrafter"/>
</dbReference>
<dbReference type="GO" id="GO:0005874">
    <property type="term" value="C:microtubule"/>
    <property type="evidence" value="ECO:0007669"/>
    <property type="project" value="TreeGrafter"/>
</dbReference>
<dbReference type="SMART" id="SM00053">
    <property type="entry name" value="DYNc"/>
    <property type="match status" value="1"/>
</dbReference>
<name>A0AAN8A265_9PEZI</name>
<dbReference type="EMBL" id="JAVRQU010000011">
    <property type="protein sequence ID" value="KAK5697389.1"/>
    <property type="molecule type" value="Genomic_DNA"/>
</dbReference>
<dbReference type="GO" id="GO:0048312">
    <property type="term" value="P:intracellular distribution of mitochondria"/>
    <property type="evidence" value="ECO:0007669"/>
    <property type="project" value="TreeGrafter"/>
</dbReference>
<evidence type="ECO:0008006" key="8">
    <source>
        <dbReference type="Google" id="ProtNLM"/>
    </source>
</evidence>
<evidence type="ECO:0000259" key="5">
    <source>
        <dbReference type="PROSITE" id="PS51718"/>
    </source>
</evidence>
<dbReference type="PRINTS" id="PR00195">
    <property type="entry name" value="DYNAMIN"/>
</dbReference>
<dbReference type="GO" id="GO:0006897">
    <property type="term" value="P:endocytosis"/>
    <property type="evidence" value="ECO:0007669"/>
    <property type="project" value="TreeGrafter"/>
</dbReference>
<dbReference type="InterPro" id="IPR000375">
    <property type="entry name" value="Dynamin_stalk"/>
</dbReference>
<dbReference type="FunFam" id="3.40.50.300:FF:001425">
    <property type="entry name" value="Dynamin GTPase, putative"/>
    <property type="match status" value="1"/>
</dbReference>
<organism evidence="6 7">
    <name type="scientific">Elasticomyces elasticus</name>
    <dbReference type="NCBI Taxonomy" id="574655"/>
    <lineage>
        <taxon>Eukaryota</taxon>
        <taxon>Fungi</taxon>
        <taxon>Dikarya</taxon>
        <taxon>Ascomycota</taxon>
        <taxon>Pezizomycotina</taxon>
        <taxon>Dothideomycetes</taxon>
        <taxon>Dothideomycetidae</taxon>
        <taxon>Mycosphaerellales</taxon>
        <taxon>Teratosphaeriaceae</taxon>
        <taxon>Elasticomyces</taxon>
    </lineage>
</organism>
<evidence type="ECO:0000313" key="7">
    <source>
        <dbReference type="Proteomes" id="UP001310594"/>
    </source>
</evidence>
<evidence type="ECO:0000256" key="3">
    <source>
        <dbReference type="SAM" id="MobiDB-lite"/>
    </source>
</evidence>
<reference evidence="6" key="1">
    <citation type="submission" date="2023-08" db="EMBL/GenBank/DDBJ databases">
        <title>Black Yeasts Isolated from many extreme environments.</title>
        <authorList>
            <person name="Coleine C."/>
            <person name="Stajich J.E."/>
            <person name="Selbmann L."/>
        </authorList>
    </citation>
    <scope>NUCLEOTIDE SEQUENCE</scope>
    <source>
        <strain evidence="6">CCFEE 5810</strain>
    </source>
</reference>
<protein>
    <recommendedName>
        <fullName evidence="8">GED domain-containing protein</fullName>
    </recommendedName>
</protein>
<dbReference type="Gene3D" id="1.20.120.1240">
    <property type="entry name" value="Dynamin, middle domain"/>
    <property type="match status" value="1"/>
</dbReference>
<dbReference type="Proteomes" id="UP001310594">
    <property type="component" value="Unassembled WGS sequence"/>
</dbReference>
<feature type="domain" description="Dynamin-type G" evidence="5">
    <location>
        <begin position="54"/>
        <end position="342"/>
    </location>
</feature>
<dbReference type="InterPro" id="IPR030381">
    <property type="entry name" value="G_DYNAMIN_dom"/>
</dbReference>
<keyword evidence="1" id="KW-0547">Nucleotide-binding</keyword>
<sequence length="713" mass="80233">MAAKDHTPTPSSSSTEPGGPLVIDNESLHALQSDEARKLMSVVDSLRRGDLGSELHLPMLVVSGDQSSGKSSVLEAITEIPFPRKENMCTRFATQITLLRHPVTSVSAKIKPDKQRSSADKEALERFNRSIEDVTELPRLIEEATELMGLNYSGHGPVPAFSRDILSIEIAGPDRQPLTLVDLPGLIQTTTKTQSDQDIALIKSMVFEYIENPRAIIMAVVSAKTDYANQKILRYCTRVDPYGERTMGVITKPDELKPGTANEAWWLELAQNDNVRLQLGWHMLKNSSADGARTDFVDRNAEEAAFFQMGRYADLPQEIVGIKGLRTRLGETLFNHLRTALPVLREELDLKLDQVKCDLAKLGKKPEGTQEQREIVTQIGEKYRIIVRNAVNGHYEQDRFFESLDPDAPINGKNNIRRLRAVVQHLNEQFACTMRQHGRKSVVPSSKPHKRMAVEHEYARFAKHQKIATQDAAVESARRIILRSRGLELPGMFSPAIISELFRSQSESWTEIARFHVEQVAKACERFVKAAVDDITTPEVATRLLDITIDPALNSRLDRAKDELDTIIADSKRHPITNNEGYLDTVDQNQKDRKGTTTPRRPFYQAPPAPVIELDNQPIDGAAELALDHEQAYYEDEVKIFIANVTRQVIERHLMQDLAEETVSPVLGGRMEDAEIAALLAEPRKTAQMRSRLESRKKTLEDGQKKLRQYGRL</sequence>
<dbReference type="PANTHER" id="PTHR11566:SF66">
    <property type="entry name" value="INTERFERON-INDUCED GTP-BINDING PROTEIN MX"/>
    <property type="match status" value="1"/>
</dbReference>
<dbReference type="InterPro" id="IPR001401">
    <property type="entry name" value="Dynamin_GTPase"/>
</dbReference>
<dbReference type="AlphaFoldDB" id="A0AAN8A265"/>
<dbReference type="Gene3D" id="3.40.50.300">
    <property type="entry name" value="P-loop containing nucleotide triphosphate hydrolases"/>
    <property type="match status" value="1"/>
</dbReference>
<dbReference type="PROSITE" id="PS51388">
    <property type="entry name" value="GED"/>
    <property type="match status" value="1"/>
</dbReference>
<dbReference type="CDD" id="cd08771">
    <property type="entry name" value="DLP_1"/>
    <property type="match status" value="1"/>
</dbReference>
<feature type="region of interest" description="Disordered" evidence="3">
    <location>
        <begin position="578"/>
        <end position="607"/>
    </location>
</feature>
<feature type="compositionally biased region" description="Low complexity" evidence="3">
    <location>
        <begin position="8"/>
        <end position="20"/>
    </location>
</feature>
<dbReference type="InterPro" id="IPR045063">
    <property type="entry name" value="Dynamin_N"/>
</dbReference>
<dbReference type="Pfam" id="PF00350">
    <property type="entry name" value="Dynamin_N"/>
    <property type="match status" value="1"/>
</dbReference>
<accession>A0AAN8A265</accession>
<proteinExistence type="predicted"/>
<dbReference type="PANTHER" id="PTHR11566">
    <property type="entry name" value="DYNAMIN"/>
    <property type="match status" value="1"/>
</dbReference>
<dbReference type="GO" id="GO:0016020">
    <property type="term" value="C:membrane"/>
    <property type="evidence" value="ECO:0007669"/>
    <property type="project" value="TreeGrafter"/>
</dbReference>
<dbReference type="InterPro" id="IPR020850">
    <property type="entry name" value="GED_dom"/>
</dbReference>
<feature type="domain" description="GED" evidence="4">
    <location>
        <begin position="623"/>
        <end position="713"/>
    </location>
</feature>
<dbReference type="Pfam" id="PF01031">
    <property type="entry name" value="Dynamin_M"/>
    <property type="match status" value="1"/>
</dbReference>
<dbReference type="PROSITE" id="PS51718">
    <property type="entry name" value="G_DYNAMIN_2"/>
    <property type="match status" value="1"/>
</dbReference>
<gene>
    <name evidence="6" type="ORF">LTR97_007527</name>
</gene>
<keyword evidence="2" id="KW-0342">GTP-binding</keyword>
<feature type="region of interest" description="Disordered" evidence="3">
    <location>
        <begin position="1"/>
        <end position="20"/>
    </location>
</feature>
<comment type="caution">
    <text evidence="6">The sequence shown here is derived from an EMBL/GenBank/DDBJ whole genome shotgun (WGS) entry which is preliminary data.</text>
</comment>
<dbReference type="GO" id="GO:0000266">
    <property type="term" value="P:mitochondrial fission"/>
    <property type="evidence" value="ECO:0007669"/>
    <property type="project" value="TreeGrafter"/>
</dbReference>
<evidence type="ECO:0000313" key="6">
    <source>
        <dbReference type="EMBL" id="KAK5697389.1"/>
    </source>
</evidence>
<dbReference type="SUPFAM" id="SSF52540">
    <property type="entry name" value="P-loop containing nucleoside triphosphate hydrolases"/>
    <property type="match status" value="1"/>
</dbReference>
<dbReference type="InterPro" id="IPR027417">
    <property type="entry name" value="P-loop_NTPase"/>
</dbReference>
<evidence type="ECO:0000256" key="1">
    <source>
        <dbReference type="ARBA" id="ARBA00022741"/>
    </source>
</evidence>
<dbReference type="GO" id="GO:0005525">
    <property type="term" value="F:GTP binding"/>
    <property type="evidence" value="ECO:0007669"/>
    <property type="project" value="InterPro"/>
</dbReference>
<dbReference type="GO" id="GO:0003924">
    <property type="term" value="F:GTPase activity"/>
    <property type="evidence" value="ECO:0007669"/>
    <property type="project" value="InterPro"/>
</dbReference>
<evidence type="ECO:0000259" key="4">
    <source>
        <dbReference type="PROSITE" id="PS51388"/>
    </source>
</evidence>
<evidence type="ECO:0000256" key="2">
    <source>
        <dbReference type="ARBA" id="ARBA00023134"/>
    </source>
</evidence>
<dbReference type="GO" id="GO:0008017">
    <property type="term" value="F:microtubule binding"/>
    <property type="evidence" value="ECO:0007669"/>
    <property type="project" value="TreeGrafter"/>
</dbReference>